<evidence type="ECO:0000256" key="4">
    <source>
        <dbReference type="ARBA" id="ARBA00022989"/>
    </source>
</evidence>
<name>A0A0F9D0Q4_9ZZZZ</name>
<dbReference type="GO" id="GO:0005886">
    <property type="term" value="C:plasma membrane"/>
    <property type="evidence" value="ECO:0007669"/>
    <property type="project" value="UniProtKB-SubCell"/>
</dbReference>
<dbReference type="EMBL" id="LAZR01030901">
    <property type="protein sequence ID" value="KKL55263.1"/>
    <property type="molecule type" value="Genomic_DNA"/>
</dbReference>
<feature type="transmembrane region" description="Helical" evidence="6">
    <location>
        <begin position="59"/>
        <end position="79"/>
    </location>
</feature>
<keyword evidence="3 6" id="KW-0812">Transmembrane</keyword>
<keyword evidence="5 6" id="KW-0472">Membrane</keyword>
<dbReference type="SUPFAM" id="SSF103473">
    <property type="entry name" value="MFS general substrate transporter"/>
    <property type="match status" value="1"/>
</dbReference>
<keyword evidence="4 6" id="KW-1133">Transmembrane helix</keyword>
<feature type="transmembrane region" description="Helical" evidence="6">
    <location>
        <begin position="91"/>
        <end position="108"/>
    </location>
</feature>
<keyword evidence="2" id="KW-1003">Cell membrane</keyword>
<feature type="transmembrane region" description="Helical" evidence="6">
    <location>
        <begin position="178"/>
        <end position="196"/>
    </location>
</feature>
<sequence length="416" mass="46142">MNSSKEGLIKMNFKFTKKNKPLILTIVSVSLLFSLTIWFSANAITSQLIELWNLNQLDIALLSMILIIGFVIGGLLYSIFNLPDLIKTPKFYSINALLGSVTNFFAALSTNFLMFTIFRFSTGFFLAGVYPTAMKLISSWFKKNRGLAIGILLGALTAGSGLPYLFNLIQLPDWRMLLSFSSIFALTGSLLVYIFIQEGSHVSRGAKFKISNLKDLFKQKSIRLANYAYFGHMWELYAFWVWIPRFLEKVYSLSNSADNALLYVSLGTFLIFISGALGNIVGGKISDSIGRTKFNIIMLGISGTSSLIIGFFLNNLIFALVIAILWGLTIVPDSPQYSAMISELSDPAYIGTALAIQTSLGFALTNISIWLLPILVNLVGWQFGFIFLVIGPLYGIFSLVQLRKETDSIKIAQGKK</sequence>
<dbReference type="Gene3D" id="1.20.1250.20">
    <property type="entry name" value="MFS general substrate transporter like domains"/>
    <property type="match status" value="1"/>
</dbReference>
<feature type="transmembrane region" description="Helical" evidence="6">
    <location>
        <begin position="21"/>
        <end position="39"/>
    </location>
</feature>
<dbReference type="AlphaFoldDB" id="A0A0F9D0Q4"/>
<feature type="domain" description="Major facilitator superfamily (MFS) profile" evidence="7">
    <location>
        <begin position="22"/>
        <end position="407"/>
    </location>
</feature>
<protein>
    <recommendedName>
        <fullName evidence="7">Major facilitator superfamily (MFS) profile domain-containing protein</fullName>
    </recommendedName>
</protein>
<feature type="transmembrane region" description="Helical" evidence="6">
    <location>
        <begin position="263"/>
        <end position="282"/>
    </location>
</feature>
<dbReference type="InterPro" id="IPR011701">
    <property type="entry name" value="MFS"/>
</dbReference>
<feature type="transmembrane region" description="Helical" evidence="6">
    <location>
        <begin position="224"/>
        <end position="243"/>
    </location>
</feature>
<reference evidence="8" key="1">
    <citation type="journal article" date="2015" name="Nature">
        <title>Complex archaea that bridge the gap between prokaryotes and eukaryotes.</title>
        <authorList>
            <person name="Spang A."/>
            <person name="Saw J.H."/>
            <person name="Jorgensen S.L."/>
            <person name="Zaremba-Niedzwiedzka K."/>
            <person name="Martijn J."/>
            <person name="Lind A.E."/>
            <person name="van Eijk R."/>
            <person name="Schleper C."/>
            <person name="Guy L."/>
            <person name="Ettema T.J."/>
        </authorList>
    </citation>
    <scope>NUCLEOTIDE SEQUENCE</scope>
</reference>
<accession>A0A0F9D0Q4</accession>
<feature type="transmembrane region" description="Helical" evidence="6">
    <location>
        <begin position="294"/>
        <end position="311"/>
    </location>
</feature>
<evidence type="ECO:0000313" key="8">
    <source>
        <dbReference type="EMBL" id="KKL55263.1"/>
    </source>
</evidence>
<evidence type="ECO:0000256" key="3">
    <source>
        <dbReference type="ARBA" id="ARBA00022692"/>
    </source>
</evidence>
<feature type="transmembrane region" description="Helical" evidence="6">
    <location>
        <begin position="146"/>
        <end position="166"/>
    </location>
</feature>
<dbReference type="InterPro" id="IPR036259">
    <property type="entry name" value="MFS_trans_sf"/>
</dbReference>
<feature type="transmembrane region" description="Helical" evidence="6">
    <location>
        <begin position="114"/>
        <end position="134"/>
    </location>
</feature>
<dbReference type="PANTHER" id="PTHR43124:SF3">
    <property type="entry name" value="CHLORAMPHENICOL EFFLUX PUMP RV0191"/>
    <property type="match status" value="1"/>
</dbReference>
<evidence type="ECO:0000256" key="1">
    <source>
        <dbReference type="ARBA" id="ARBA00004651"/>
    </source>
</evidence>
<gene>
    <name evidence="8" type="ORF">LCGC14_2257150</name>
</gene>
<evidence type="ECO:0000256" key="2">
    <source>
        <dbReference type="ARBA" id="ARBA00022475"/>
    </source>
</evidence>
<feature type="transmembrane region" description="Helical" evidence="6">
    <location>
        <begin position="378"/>
        <end position="400"/>
    </location>
</feature>
<proteinExistence type="predicted"/>
<dbReference type="GO" id="GO:0022857">
    <property type="term" value="F:transmembrane transporter activity"/>
    <property type="evidence" value="ECO:0007669"/>
    <property type="project" value="InterPro"/>
</dbReference>
<comment type="subcellular location">
    <subcellularLocation>
        <location evidence="1">Cell membrane</location>
        <topology evidence="1">Multi-pass membrane protein</topology>
    </subcellularLocation>
</comment>
<dbReference type="Pfam" id="PF07690">
    <property type="entry name" value="MFS_1"/>
    <property type="match status" value="1"/>
</dbReference>
<evidence type="ECO:0000256" key="5">
    <source>
        <dbReference type="ARBA" id="ARBA00023136"/>
    </source>
</evidence>
<dbReference type="PROSITE" id="PS50850">
    <property type="entry name" value="MFS"/>
    <property type="match status" value="1"/>
</dbReference>
<dbReference type="PANTHER" id="PTHR43124">
    <property type="entry name" value="PURINE EFFLUX PUMP PBUE"/>
    <property type="match status" value="1"/>
</dbReference>
<dbReference type="InterPro" id="IPR020846">
    <property type="entry name" value="MFS_dom"/>
</dbReference>
<dbReference type="InterPro" id="IPR050189">
    <property type="entry name" value="MFS_Efflux_Transporters"/>
</dbReference>
<evidence type="ECO:0000259" key="7">
    <source>
        <dbReference type="PROSITE" id="PS50850"/>
    </source>
</evidence>
<organism evidence="8">
    <name type="scientific">marine sediment metagenome</name>
    <dbReference type="NCBI Taxonomy" id="412755"/>
    <lineage>
        <taxon>unclassified sequences</taxon>
        <taxon>metagenomes</taxon>
        <taxon>ecological metagenomes</taxon>
    </lineage>
</organism>
<comment type="caution">
    <text evidence="8">The sequence shown here is derived from an EMBL/GenBank/DDBJ whole genome shotgun (WGS) entry which is preliminary data.</text>
</comment>
<evidence type="ECO:0000256" key="6">
    <source>
        <dbReference type="SAM" id="Phobius"/>
    </source>
</evidence>